<dbReference type="InterPro" id="IPR006885">
    <property type="entry name" value="NADH_UbQ_FeS_4_mit-like"/>
</dbReference>
<gene>
    <name evidence="9" type="ORF">METZ01_LOCUS460415</name>
</gene>
<feature type="non-terminal residue" evidence="9">
    <location>
        <position position="1"/>
    </location>
</feature>
<keyword evidence="2" id="KW-0813">Transport</keyword>
<evidence type="ECO:0000256" key="3">
    <source>
        <dbReference type="ARBA" id="ARBA00022660"/>
    </source>
</evidence>
<keyword evidence="3" id="KW-0679">Respiratory chain</keyword>
<keyword evidence="4" id="KW-0999">Mitochondrion inner membrane</keyword>
<evidence type="ECO:0000256" key="2">
    <source>
        <dbReference type="ARBA" id="ARBA00022448"/>
    </source>
</evidence>
<evidence type="ECO:0000256" key="6">
    <source>
        <dbReference type="ARBA" id="ARBA00022982"/>
    </source>
</evidence>
<comment type="subcellular location">
    <subcellularLocation>
        <location evidence="1">Mitochondrion inner membrane</location>
    </subcellularLocation>
</comment>
<sequence>VSAKATIFQPAKGVMQSGRGKVKNWRLEFDLAAARGVEPLMGWTSATDMHQEVAINFPSCKSAI</sequence>
<dbReference type="GO" id="GO:0022900">
    <property type="term" value="P:electron transport chain"/>
    <property type="evidence" value="ECO:0007669"/>
    <property type="project" value="InterPro"/>
</dbReference>
<dbReference type="Pfam" id="PF04800">
    <property type="entry name" value="NDUS4"/>
    <property type="match status" value="1"/>
</dbReference>
<keyword evidence="7" id="KW-0496">Mitochondrion</keyword>
<proteinExistence type="predicted"/>
<evidence type="ECO:0000256" key="5">
    <source>
        <dbReference type="ARBA" id="ARBA00022946"/>
    </source>
</evidence>
<keyword evidence="5" id="KW-0809">Transit peptide</keyword>
<name>A0A383AJ12_9ZZZZ</name>
<evidence type="ECO:0000256" key="4">
    <source>
        <dbReference type="ARBA" id="ARBA00022792"/>
    </source>
</evidence>
<dbReference type="AlphaFoldDB" id="A0A383AJ12"/>
<feature type="non-terminal residue" evidence="9">
    <location>
        <position position="64"/>
    </location>
</feature>
<keyword evidence="8" id="KW-0472">Membrane</keyword>
<dbReference type="InterPro" id="IPR038532">
    <property type="entry name" value="NDUFS4-like_sf"/>
</dbReference>
<accession>A0A383AJ12</accession>
<evidence type="ECO:0000256" key="8">
    <source>
        <dbReference type="ARBA" id="ARBA00023136"/>
    </source>
</evidence>
<evidence type="ECO:0000256" key="1">
    <source>
        <dbReference type="ARBA" id="ARBA00004273"/>
    </source>
</evidence>
<reference evidence="9" key="1">
    <citation type="submission" date="2018-05" db="EMBL/GenBank/DDBJ databases">
        <authorList>
            <person name="Lanie J.A."/>
            <person name="Ng W.-L."/>
            <person name="Kazmierczak K.M."/>
            <person name="Andrzejewski T.M."/>
            <person name="Davidsen T.M."/>
            <person name="Wayne K.J."/>
            <person name="Tettelin H."/>
            <person name="Glass J.I."/>
            <person name="Rusch D."/>
            <person name="Podicherti R."/>
            <person name="Tsui H.-C.T."/>
            <person name="Winkler M.E."/>
        </authorList>
    </citation>
    <scope>NUCLEOTIDE SEQUENCE</scope>
</reference>
<organism evidence="9">
    <name type="scientific">marine metagenome</name>
    <dbReference type="NCBI Taxonomy" id="408172"/>
    <lineage>
        <taxon>unclassified sequences</taxon>
        <taxon>metagenomes</taxon>
        <taxon>ecological metagenomes</taxon>
    </lineage>
</organism>
<evidence type="ECO:0000256" key="7">
    <source>
        <dbReference type="ARBA" id="ARBA00023128"/>
    </source>
</evidence>
<evidence type="ECO:0000313" key="9">
    <source>
        <dbReference type="EMBL" id="SVE07561.1"/>
    </source>
</evidence>
<dbReference type="GO" id="GO:0005743">
    <property type="term" value="C:mitochondrial inner membrane"/>
    <property type="evidence" value="ECO:0007669"/>
    <property type="project" value="UniProtKB-SubCell"/>
</dbReference>
<dbReference type="Gene3D" id="3.30.160.190">
    <property type="entry name" value="atu1810 like domain"/>
    <property type="match status" value="1"/>
</dbReference>
<keyword evidence="6" id="KW-0249">Electron transport</keyword>
<dbReference type="EMBL" id="UINC01192426">
    <property type="protein sequence ID" value="SVE07561.1"/>
    <property type="molecule type" value="Genomic_DNA"/>
</dbReference>
<protein>
    <submittedName>
        <fullName evidence="9">Uncharacterized protein</fullName>
    </submittedName>
</protein>